<dbReference type="InterPro" id="IPR035437">
    <property type="entry name" value="SNase_OB-fold_sf"/>
</dbReference>
<dbReference type="RefSeq" id="WP_021053347.1">
    <property type="nucleotide sequence ID" value="NZ_KE356561.1"/>
</dbReference>
<organism evidence="1 2">
    <name type="scientific">Haloquadratum walsbyi J07HQW2</name>
    <dbReference type="NCBI Taxonomy" id="1238425"/>
    <lineage>
        <taxon>Archaea</taxon>
        <taxon>Methanobacteriati</taxon>
        <taxon>Methanobacteriota</taxon>
        <taxon>Stenosarchaea group</taxon>
        <taxon>Halobacteria</taxon>
        <taxon>Halobacteriales</taxon>
        <taxon>Haloferacaceae</taxon>
        <taxon>Haloquadratum</taxon>
    </lineage>
</organism>
<evidence type="ECO:0000313" key="2">
    <source>
        <dbReference type="Proteomes" id="UP000030710"/>
    </source>
</evidence>
<evidence type="ECO:0008006" key="3">
    <source>
        <dbReference type="Google" id="ProtNLM"/>
    </source>
</evidence>
<sequence>MTGEYGSFYYRTKVPHVVDDDTIDVTIDQEFQTVKNARVRLFGIDTAETQYVNPDAEEYRLGVEQTELIRAWIQAGQYNYDGEWSFILDSRKDATGKYGWFLGCITRRCDGSELTDSLVREYGESVRY</sequence>
<evidence type="ECO:0000313" key="1">
    <source>
        <dbReference type="EMBL" id="ERG93853.1"/>
    </source>
</evidence>
<gene>
    <name evidence="1" type="ORF">J07HQW2_00287</name>
</gene>
<protein>
    <recommendedName>
        <fullName evidence="3">TNase-like domain-containing protein</fullName>
    </recommendedName>
</protein>
<proteinExistence type="predicted"/>
<dbReference type="HOGENOM" id="CLU_1954623_0_0_2"/>
<dbReference type="EMBL" id="KE356561">
    <property type="protein sequence ID" value="ERG93853.1"/>
    <property type="molecule type" value="Genomic_DNA"/>
</dbReference>
<dbReference type="SUPFAM" id="SSF50199">
    <property type="entry name" value="Staphylococcal nuclease"/>
    <property type="match status" value="1"/>
</dbReference>
<accession>U1NB70</accession>
<name>U1NB70_9EURY</name>
<reference evidence="1 2" key="1">
    <citation type="journal article" date="2013" name="PLoS ONE">
        <title>Assembly-driven community genomics of a hypersaline microbial ecosystem.</title>
        <authorList>
            <person name="Podell S."/>
            <person name="Ugalde J.A."/>
            <person name="Narasingarao P."/>
            <person name="Banfield J.F."/>
            <person name="Heidelberg K.B."/>
            <person name="Allen E.E."/>
        </authorList>
    </citation>
    <scope>NUCLEOTIDE SEQUENCE [LARGE SCALE GENOMIC DNA]</scope>
    <source>
        <strain evidence="2">J07HQW2</strain>
    </source>
</reference>
<dbReference type="Gene3D" id="2.40.50.90">
    <property type="match status" value="1"/>
</dbReference>
<dbReference type="Proteomes" id="UP000030710">
    <property type="component" value="Unassembled WGS sequence"/>
</dbReference>
<dbReference type="AlphaFoldDB" id="U1NB70"/>